<comment type="caution">
    <text evidence="1">The sequence shown here is derived from an EMBL/GenBank/DDBJ whole genome shotgun (WGS) entry which is preliminary data.</text>
</comment>
<evidence type="ECO:0000313" key="2">
    <source>
        <dbReference type="Proteomes" id="UP000580250"/>
    </source>
</evidence>
<protein>
    <submittedName>
        <fullName evidence="1">Uncharacterized protein</fullName>
    </submittedName>
</protein>
<dbReference type="EMBL" id="CAJEWN010000234">
    <property type="protein sequence ID" value="CAD2174408.1"/>
    <property type="molecule type" value="Genomic_DNA"/>
</dbReference>
<reference evidence="1 2" key="1">
    <citation type="submission" date="2020-08" db="EMBL/GenBank/DDBJ databases">
        <authorList>
            <person name="Koutsovoulos G."/>
            <person name="Danchin GJ E."/>
        </authorList>
    </citation>
    <scope>NUCLEOTIDE SEQUENCE [LARGE SCALE GENOMIC DNA]</scope>
</reference>
<sequence length="111" mass="12227">MLIDWDFPCLASLIVLQMFKVGPSISGTITRTSVSQFEPFRHLGSECLGSSLRQLTTQSSQTLTQLYLNSGGNLKIVGGGGNASTSNQRYSSSNFSDESEHFKFFNSLFFK</sequence>
<proteinExistence type="predicted"/>
<name>A0A6V7VJ28_MELEN</name>
<dbReference type="Proteomes" id="UP000580250">
    <property type="component" value="Unassembled WGS sequence"/>
</dbReference>
<dbReference type="AlphaFoldDB" id="A0A6V7VJ28"/>
<dbReference type="OrthoDB" id="5952118at2759"/>
<accession>A0A6V7VJ28</accession>
<evidence type="ECO:0000313" key="1">
    <source>
        <dbReference type="EMBL" id="CAD2174408.1"/>
    </source>
</evidence>
<organism evidence="1 2">
    <name type="scientific">Meloidogyne enterolobii</name>
    <name type="common">Root-knot nematode worm</name>
    <name type="synonym">Meloidogyne mayaguensis</name>
    <dbReference type="NCBI Taxonomy" id="390850"/>
    <lineage>
        <taxon>Eukaryota</taxon>
        <taxon>Metazoa</taxon>
        <taxon>Ecdysozoa</taxon>
        <taxon>Nematoda</taxon>
        <taxon>Chromadorea</taxon>
        <taxon>Rhabditida</taxon>
        <taxon>Tylenchina</taxon>
        <taxon>Tylenchomorpha</taxon>
        <taxon>Tylenchoidea</taxon>
        <taxon>Meloidogynidae</taxon>
        <taxon>Meloidogyninae</taxon>
        <taxon>Meloidogyne</taxon>
    </lineage>
</organism>
<gene>
    <name evidence="1" type="ORF">MENT_LOCUS26068</name>
</gene>